<sequence length="223" mass="24364">MPEMLPVGSLRLDGALLTAILSVAAGLCALRVWFWRIALESELRLFWMAALTNMCLISLIGWKLAFLIDDPSLLWNRPSSLILLRGSASDAAALLLAAVIYLLILIRRRRIPMVQLLDILPYAVLPGCFVWELLWQTPYLLPYASLVIVIYIVLIRTPEAAVPGSGKSSQLCALGLGYGGLLVSLFTVYPPSAVPLLILGLTRLQWIFIALAGLGALLQARNG</sequence>
<feature type="transmembrane region" description="Helical" evidence="1">
    <location>
        <begin position="82"/>
        <end position="104"/>
    </location>
</feature>
<reference evidence="3" key="1">
    <citation type="journal article" date="2019" name="Int. J. Syst. Evol. Microbiol.">
        <title>The Global Catalogue of Microorganisms (GCM) 10K type strain sequencing project: providing services to taxonomists for standard genome sequencing and annotation.</title>
        <authorList>
            <consortium name="The Broad Institute Genomics Platform"/>
            <consortium name="The Broad Institute Genome Sequencing Center for Infectious Disease"/>
            <person name="Wu L."/>
            <person name="Ma J."/>
        </authorList>
    </citation>
    <scope>NUCLEOTIDE SEQUENCE [LARGE SCALE GENOMIC DNA]</scope>
    <source>
        <strain evidence="3">CGMCC 1.3240</strain>
    </source>
</reference>
<keyword evidence="1" id="KW-0472">Membrane</keyword>
<gene>
    <name evidence="2" type="ORF">ACFPYJ_22735</name>
</gene>
<keyword evidence="1" id="KW-0812">Transmembrane</keyword>
<feature type="transmembrane region" description="Helical" evidence="1">
    <location>
        <begin position="116"/>
        <end position="134"/>
    </location>
</feature>
<dbReference type="Proteomes" id="UP001596047">
    <property type="component" value="Unassembled WGS sequence"/>
</dbReference>
<accession>A0ABW0W156</accession>
<feature type="transmembrane region" description="Helical" evidence="1">
    <location>
        <begin position="12"/>
        <end position="33"/>
    </location>
</feature>
<evidence type="ECO:0000256" key="1">
    <source>
        <dbReference type="SAM" id="Phobius"/>
    </source>
</evidence>
<dbReference type="RefSeq" id="WP_379190519.1">
    <property type="nucleotide sequence ID" value="NZ_JBHSOW010000081.1"/>
</dbReference>
<evidence type="ECO:0008006" key="4">
    <source>
        <dbReference type="Google" id="ProtNLM"/>
    </source>
</evidence>
<organism evidence="2 3">
    <name type="scientific">Paenibacillus solisilvae</name>
    <dbReference type="NCBI Taxonomy" id="2486751"/>
    <lineage>
        <taxon>Bacteria</taxon>
        <taxon>Bacillati</taxon>
        <taxon>Bacillota</taxon>
        <taxon>Bacilli</taxon>
        <taxon>Bacillales</taxon>
        <taxon>Paenibacillaceae</taxon>
        <taxon>Paenibacillus</taxon>
    </lineage>
</organism>
<feature type="transmembrane region" description="Helical" evidence="1">
    <location>
        <begin position="45"/>
        <end position="62"/>
    </location>
</feature>
<dbReference type="EMBL" id="JBHSOW010000081">
    <property type="protein sequence ID" value="MFC5651885.1"/>
    <property type="molecule type" value="Genomic_DNA"/>
</dbReference>
<protein>
    <recommendedName>
        <fullName evidence="4">Prolipoprotein diacylglyceryl transferase</fullName>
    </recommendedName>
</protein>
<name>A0ABW0W156_9BACL</name>
<keyword evidence="3" id="KW-1185">Reference proteome</keyword>
<comment type="caution">
    <text evidence="2">The sequence shown here is derived from an EMBL/GenBank/DDBJ whole genome shotgun (WGS) entry which is preliminary data.</text>
</comment>
<proteinExistence type="predicted"/>
<feature type="transmembrane region" description="Helical" evidence="1">
    <location>
        <begin position="171"/>
        <end position="190"/>
    </location>
</feature>
<evidence type="ECO:0000313" key="2">
    <source>
        <dbReference type="EMBL" id="MFC5651885.1"/>
    </source>
</evidence>
<keyword evidence="1" id="KW-1133">Transmembrane helix</keyword>
<feature type="transmembrane region" description="Helical" evidence="1">
    <location>
        <begin position="196"/>
        <end position="218"/>
    </location>
</feature>
<feature type="transmembrane region" description="Helical" evidence="1">
    <location>
        <begin position="140"/>
        <end position="159"/>
    </location>
</feature>
<evidence type="ECO:0000313" key="3">
    <source>
        <dbReference type="Proteomes" id="UP001596047"/>
    </source>
</evidence>